<proteinExistence type="predicted"/>
<accession>A0A4Z1J1R6</accession>
<dbReference type="EMBL" id="PQXN01000015">
    <property type="protein sequence ID" value="TGO63113.1"/>
    <property type="molecule type" value="Genomic_DNA"/>
</dbReference>
<name>A0A4Z1J1R6_9HELO</name>
<evidence type="ECO:0000313" key="2">
    <source>
        <dbReference type="Proteomes" id="UP000297527"/>
    </source>
</evidence>
<dbReference type="Proteomes" id="UP000297527">
    <property type="component" value="Unassembled WGS sequence"/>
</dbReference>
<keyword evidence="2" id="KW-1185">Reference proteome</keyword>
<sequence length="149" mass="17018">MENVDRPGIFMTLSKISSLRPKRTVLKELGDGYLFVIAWVKWFSEESFHNSYLCFGECHPLNRDDEKSESIHPVLKQAHAKPSNGSVATFNYYYFRHLTNPISCDPYAFSSIYNKFAALFVRRLPLLMNNVKICPIPKSQTKLLAAAAP</sequence>
<gene>
    <name evidence="1" type="ORF">BCON_0015g00420</name>
</gene>
<protein>
    <submittedName>
        <fullName evidence="1">Uncharacterized protein</fullName>
    </submittedName>
</protein>
<reference evidence="1 2" key="1">
    <citation type="submission" date="2017-12" db="EMBL/GenBank/DDBJ databases">
        <title>Comparative genomics of Botrytis spp.</title>
        <authorList>
            <person name="Valero-Jimenez C.A."/>
            <person name="Tapia P."/>
            <person name="Veloso J."/>
            <person name="Silva-Moreno E."/>
            <person name="Staats M."/>
            <person name="Valdes J.H."/>
            <person name="Van Kan J.A.L."/>
        </authorList>
    </citation>
    <scope>NUCLEOTIDE SEQUENCE [LARGE SCALE GENOMIC DNA]</scope>
    <source>
        <strain evidence="1 2">MUCL11595</strain>
    </source>
</reference>
<comment type="caution">
    <text evidence="1">The sequence shown here is derived from an EMBL/GenBank/DDBJ whole genome shotgun (WGS) entry which is preliminary data.</text>
</comment>
<organism evidence="1 2">
    <name type="scientific">Botryotinia convoluta</name>
    <dbReference type="NCBI Taxonomy" id="54673"/>
    <lineage>
        <taxon>Eukaryota</taxon>
        <taxon>Fungi</taxon>
        <taxon>Dikarya</taxon>
        <taxon>Ascomycota</taxon>
        <taxon>Pezizomycotina</taxon>
        <taxon>Leotiomycetes</taxon>
        <taxon>Helotiales</taxon>
        <taxon>Sclerotiniaceae</taxon>
        <taxon>Botryotinia</taxon>
    </lineage>
</organism>
<dbReference type="AlphaFoldDB" id="A0A4Z1J1R6"/>
<evidence type="ECO:0000313" key="1">
    <source>
        <dbReference type="EMBL" id="TGO63113.1"/>
    </source>
</evidence>